<keyword evidence="6" id="KW-1185">Reference proteome</keyword>
<keyword evidence="1 2" id="KW-0456">Lyase</keyword>
<name>A0A2A8D216_9BACT</name>
<sequence length="326" mass="35087">MISARSMIESYLLPSSQQIMSDSQPHGVIAAACTPINADKGPDATLLAEHVRRLQTHGCDFVLLFGTTGEGLSFTVEERKRTLDAVISQGVDPASLLVGTGACPLPDAAELTAHATDHNVAGVLVVPPFHFPVVSDDGVFAAYDALIRDVDDDRLRLYFYHFPDMTGVKISFPVIQRLIDAHGEQVAGVKDSSREWDHMQALCHSFPNLRIFSGTERFLAPIVAEGGAGCISATVNVTAPLARKVYAGAVAGQDVKLDQDRLSNLRMDIAQYPVITALKCLLAMQTGETSWTRTRPPIIPPTDDLRAELDGVLTQLADLEAPTSSA</sequence>
<dbReference type="PRINTS" id="PR00146">
    <property type="entry name" value="DHPICSNTHASE"/>
</dbReference>
<feature type="binding site" evidence="4">
    <location>
        <position position="68"/>
    </location>
    <ligand>
        <name>pyruvate</name>
        <dbReference type="ChEBI" id="CHEBI:15361"/>
    </ligand>
</feature>
<dbReference type="InterPro" id="IPR002220">
    <property type="entry name" value="DapA-like"/>
</dbReference>
<evidence type="ECO:0000256" key="4">
    <source>
        <dbReference type="PIRSR" id="PIRSR001365-2"/>
    </source>
</evidence>
<organism evidence="5 6">
    <name type="scientific">Longibacter salinarum</name>
    <dbReference type="NCBI Taxonomy" id="1850348"/>
    <lineage>
        <taxon>Bacteria</taxon>
        <taxon>Pseudomonadati</taxon>
        <taxon>Rhodothermota</taxon>
        <taxon>Rhodothermia</taxon>
        <taxon>Rhodothermales</taxon>
        <taxon>Salisaetaceae</taxon>
        <taxon>Longibacter</taxon>
    </lineage>
</organism>
<dbReference type="AlphaFoldDB" id="A0A2A8D216"/>
<comment type="similarity">
    <text evidence="2">Belongs to the DapA family.</text>
</comment>
<dbReference type="SUPFAM" id="SSF51569">
    <property type="entry name" value="Aldolase"/>
    <property type="match status" value="1"/>
</dbReference>
<accession>A0A2A8D216</accession>
<dbReference type="Gene3D" id="3.20.20.70">
    <property type="entry name" value="Aldolase class I"/>
    <property type="match status" value="1"/>
</dbReference>
<dbReference type="PROSITE" id="PS51257">
    <property type="entry name" value="PROKAR_LIPOPROTEIN"/>
    <property type="match status" value="1"/>
</dbReference>
<dbReference type="GO" id="GO:0008840">
    <property type="term" value="F:4-hydroxy-tetrahydrodipicolinate synthase activity"/>
    <property type="evidence" value="ECO:0007669"/>
    <property type="project" value="TreeGrafter"/>
</dbReference>
<dbReference type="CDD" id="cd00408">
    <property type="entry name" value="DHDPS-like"/>
    <property type="match status" value="1"/>
</dbReference>
<evidence type="ECO:0000313" key="5">
    <source>
        <dbReference type="EMBL" id="PEN14999.1"/>
    </source>
</evidence>
<feature type="active site" description="Proton donor/acceptor" evidence="3">
    <location>
        <position position="160"/>
    </location>
</feature>
<dbReference type="EMBL" id="PDEQ01000001">
    <property type="protein sequence ID" value="PEN14999.1"/>
    <property type="molecule type" value="Genomic_DNA"/>
</dbReference>
<dbReference type="PIRSF" id="PIRSF001365">
    <property type="entry name" value="DHDPS"/>
    <property type="match status" value="1"/>
</dbReference>
<dbReference type="PANTHER" id="PTHR12128:SF67">
    <property type="entry name" value="BLR3884 PROTEIN"/>
    <property type="match status" value="1"/>
</dbReference>
<proteinExistence type="inferred from homology"/>
<dbReference type="Proteomes" id="UP000220102">
    <property type="component" value="Unassembled WGS sequence"/>
</dbReference>
<dbReference type="SMART" id="SM01130">
    <property type="entry name" value="DHDPS"/>
    <property type="match status" value="1"/>
</dbReference>
<feature type="active site" description="Schiff-base intermediate with substrate" evidence="3">
    <location>
        <position position="190"/>
    </location>
</feature>
<evidence type="ECO:0000256" key="1">
    <source>
        <dbReference type="ARBA" id="ARBA00023239"/>
    </source>
</evidence>
<gene>
    <name evidence="5" type="ORF">CRI94_01525</name>
</gene>
<reference evidence="5 6" key="1">
    <citation type="submission" date="2017-10" db="EMBL/GenBank/DDBJ databases">
        <title>Draft genome of Longibacter Salinarum.</title>
        <authorList>
            <person name="Goh K.M."/>
            <person name="Shamsir M.S."/>
            <person name="Lim S.W."/>
        </authorList>
    </citation>
    <scope>NUCLEOTIDE SEQUENCE [LARGE SCALE GENOMIC DNA]</scope>
    <source>
        <strain evidence="5 6">KCTC 52045</strain>
    </source>
</reference>
<evidence type="ECO:0000256" key="2">
    <source>
        <dbReference type="PIRNR" id="PIRNR001365"/>
    </source>
</evidence>
<dbReference type="PANTHER" id="PTHR12128">
    <property type="entry name" value="DIHYDRODIPICOLINATE SYNTHASE"/>
    <property type="match status" value="1"/>
</dbReference>
<feature type="binding site" evidence="4">
    <location>
        <position position="231"/>
    </location>
    <ligand>
        <name>pyruvate</name>
        <dbReference type="ChEBI" id="CHEBI:15361"/>
    </ligand>
</feature>
<dbReference type="InterPro" id="IPR013785">
    <property type="entry name" value="Aldolase_TIM"/>
</dbReference>
<evidence type="ECO:0000256" key="3">
    <source>
        <dbReference type="PIRSR" id="PIRSR001365-1"/>
    </source>
</evidence>
<evidence type="ECO:0000313" key="6">
    <source>
        <dbReference type="Proteomes" id="UP000220102"/>
    </source>
</evidence>
<protein>
    <submittedName>
        <fullName evidence="5">Dihydrodipicolinate synthase family protein</fullName>
    </submittedName>
</protein>
<comment type="caution">
    <text evidence="5">The sequence shown here is derived from an EMBL/GenBank/DDBJ whole genome shotgun (WGS) entry which is preliminary data.</text>
</comment>
<dbReference type="Pfam" id="PF00701">
    <property type="entry name" value="DHDPS"/>
    <property type="match status" value="1"/>
</dbReference>